<dbReference type="GO" id="GO:0044272">
    <property type="term" value="P:sulfur compound biosynthetic process"/>
    <property type="evidence" value="ECO:0007669"/>
    <property type="project" value="UniProtKB-ARBA"/>
</dbReference>
<dbReference type="GO" id="GO:0016624">
    <property type="term" value="F:oxidoreductase activity, acting on the aldehyde or oxo group of donors, disulfide as acceptor"/>
    <property type="evidence" value="ECO:0007669"/>
    <property type="project" value="InterPro"/>
</dbReference>
<comment type="cofactor">
    <cofactor evidence="1">
        <name>thiamine diphosphate</name>
        <dbReference type="ChEBI" id="CHEBI:58937"/>
    </cofactor>
</comment>
<dbReference type="EMBL" id="NEXF01000155">
    <property type="protein sequence ID" value="PSO07971.1"/>
    <property type="molecule type" value="Genomic_DNA"/>
</dbReference>
<dbReference type="Proteomes" id="UP000242015">
    <property type="component" value="Unassembled WGS sequence"/>
</dbReference>
<dbReference type="InterPro" id="IPR009014">
    <property type="entry name" value="Transketo_C/PFOR_II"/>
</dbReference>
<accession>A0A2R6CAW2</accession>
<organism evidence="5 6">
    <name type="scientific">Candidatus Marsarchaeota G2 archaeon BE_D</name>
    <dbReference type="NCBI Taxonomy" id="1978158"/>
    <lineage>
        <taxon>Archaea</taxon>
        <taxon>Candidatus Marsarchaeota</taxon>
        <taxon>Candidatus Marsarchaeota group 2</taxon>
    </lineage>
</organism>
<dbReference type="Pfam" id="PF02779">
    <property type="entry name" value="Transket_pyr"/>
    <property type="match status" value="1"/>
</dbReference>
<dbReference type="SUPFAM" id="SSF52922">
    <property type="entry name" value="TK C-terminal domain-like"/>
    <property type="match status" value="1"/>
</dbReference>
<evidence type="ECO:0000313" key="5">
    <source>
        <dbReference type="EMBL" id="PSO07971.1"/>
    </source>
</evidence>
<dbReference type="FunFam" id="3.40.50.970:FF:000001">
    <property type="entry name" value="Pyruvate dehydrogenase E1 beta subunit"/>
    <property type="match status" value="1"/>
</dbReference>
<dbReference type="InterPro" id="IPR005475">
    <property type="entry name" value="Transketolase-like_Pyr-bd"/>
</dbReference>
<dbReference type="SUPFAM" id="SSF52518">
    <property type="entry name" value="Thiamin diphosphate-binding fold (THDP-binding)"/>
    <property type="match status" value="2"/>
</dbReference>
<evidence type="ECO:0000259" key="4">
    <source>
        <dbReference type="SMART" id="SM00861"/>
    </source>
</evidence>
<comment type="caution">
    <text evidence="5">The sequence shown here is derived from an EMBL/GenBank/DDBJ whole genome shotgun (WGS) entry which is preliminary data.</text>
</comment>
<dbReference type="Pfam" id="PF02780">
    <property type="entry name" value="Transketolase_C"/>
    <property type="match status" value="1"/>
</dbReference>
<name>A0A2R6CAW2_9ARCH</name>
<feature type="domain" description="Transketolase-like pyrimidine-binding" evidence="4">
    <location>
        <begin position="392"/>
        <end position="565"/>
    </location>
</feature>
<dbReference type="AlphaFoldDB" id="A0A2R6CAW2"/>
<dbReference type="SMART" id="SM00861">
    <property type="entry name" value="Transket_pyr"/>
    <property type="match status" value="1"/>
</dbReference>
<dbReference type="CDD" id="cd02000">
    <property type="entry name" value="TPP_E1_PDC_ADC_BCADC"/>
    <property type="match status" value="1"/>
</dbReference>
<dbReference type="InterPro" id="IPR001017">
    <property type="entry name" value="DH_E1"/>
</dbReference>
<evidence type="ECO:0000256" key="3">
    <source>
        <dbReference type="ARBA" id="ARBA00023052"/>
    </source>
</evidence>
<reference evidence="5 6" key="1">
    <citation type="submission" date="2017-04" db="EMBL/GenBank/DDBJ databases">
        <title>Novel microbial lineages endemic to geothermal iron-oxide mats fill important gaps in the evolutionary history of Archaea.</title>
        <authorList>
            <person name="Jay Z.J."/>
            <person name="Beam J.P."/>
            <person name="Dlakic M."/>
            <person name="Rusch D.B."/>
            <person name="Kozubal M.A."/>
            <person name="Inskeep W.P."/>
        </authorList>
    </citation>
    <scope>NUCLEOTIDE SEQUENCE [LARGE SCALE GENOMIC DNA]</scope>
    <source>
        <strain evidence="5">BE_D</strain>
    </source>
</reference>
<evidence type="ECO:0000313" key="6">
    <source>
        <dbReference type="Proteomes" id="UP000242015"/>
    </source>
</evidence>
<evidence type="ECO:0000256" key="2">
    <source>
        <dbReference type="ARBA" id="ARBA00023002"/>
    </source>
</evidence>
<evidence type="ECO:0000256" key="1">
    <source>
        <dbReference type="ARBA" id="ARBA00001964"/>
    </source>
</evidence>
<dbReference type="PANTHER" id="PTHR43257">
    <property type="entry name" value="PYRUVATE DEHYDROGENASE E1 COMPONENT BETA SUBUNIT"/>
    <property type="match status" value="1"/>
</dbReference>
<dbReference type="InterPro" id="IPR029061">
    <property type="entry name" value="THDP-binding"/>
</dbReference>
<keyword evidence="2" id="KW-0560">Oxidoreductase</keyword>
<dbReference type="CDD" id="cd07036">
    <property type="entry name" value="TPP_PYR_E1-PDHc-beta_like"/>
    <property type="match status" value="1"/>
</dbReference>
<protein>
    <recommendedName>
        <fullName evidence="4">Transketolase-like pyrimidine-binding domain-containing protein</fullName>
    </recommendedName>
</protein>
<dbReference type="PANTHER" id="PTHR43257:SF2">
    <property type="entry name" value="PYRUVATE DEHYDROGENASE E1 COMPONENT SUBUNIT BETA"/>
    <property type="match status" value="1"/>
</dbReference>
<dbReference type="Gene3D" id="3.40.50.920">
    <property type="match status" value="1"/>
</dbReference>
<sequence length="706" mass="78149">MGSLLETIQTEGLEVISEDDIRDLKPYRVLAEDGSPLREPSVSVEFLKKLYADMVLARRFDERAVLLSSVREIGTYAPHMGQEATQVGIIRALGPSDWFVPMYRDNGAMITMGMPMESLLRYWGGDEWGLRVPENLKMLPFAIPVGTQIPHAAGLAMAQKLGGTGGAVVVTVGDGGTSKGDFHEGLNFAGVFGLPLVVGVENNQYAISLPRSMQTHSKTIAQKALAYGVTGIMVDGNDVIASYEATNLALKLAREGRPVLVEYVTYRRSYHTTAELVSHKLQPEEEMSEWERRDPLLRVEKYLMSKGALTEKEKEAIYDEANRGVKEAVERFRSTKPADPLDIFRYMYSKPTPNLVEEAYEAFGDAASSLIRDHALTDEEEQPEVEGKTVELNIRNAVNMALRQEMERDPRILVYGEDVARNGGVFQVTRGLLERFGERVFDTPLAEVSIAGVFVGLAVGGYIPVAEFQFDGFTLPAYDQIFNHIARYRNRTRGRYPMRGVIRFPYGAVHSLEHHSDSPETYFAHTPGLKVVVPSNPFDAKGLLTSALRSEDPVVFMEPKRLYDAPKMAVPEEAYTVPIGKAKVVREGSDVTVVSYGAMLHVALEGAKQFSAEVIDLRTLSPLDTKTIVSSVEKTGRLVIVHEAPRNLGLGAEIAAQVSDKAIFSLKAPIKRVTSYDIVNPLAKLEDHNIPSPKRVEMAIRQTLSY</sequence>
<keyword evidence="3" id="KW-0786">Thiamine pyrophosphate</keyword>
<proteinExistence type="predicted"/>
<dbReference type="GO" id="GO:0006082">
    <property type="term" value="P:organic acid metabolic process"/>
    <property type="evidence" value="ECO:0007669"/>
    <property type="project" value="UniProtKB-ARBA"/>
</dbReference>
<dbReference type="Gene3D" id="3.40.50.970">
    <property type="match status" value="2"/>
</dbReference>
<dbReference type="FunFam" id="3.40.50.920:FF:000001">
    <property type="entry name" value="Pyruvate dehydrogenase E1 beta subunit"/>
    <property type="match status" value="1"/>
</dbReference>
<dbReference type="Pfam" id="PF00676">
    <property type="entry name" value="E1_dh"/>
    <property type="match status" value="1"/>
</dbReference>
<gene>
    <name evidence="5" type="ORF">B9Q04_08010</name>
</gene>
<dbReference type="InterPro" id="IPR033248">
    <property type="entry name" value="Transketolase_C"/>
</dbReference>